<dbReference type="GO" id="GO:0005506">
    <property type="term" value="F:iron ion binding"/>
    <property type="evidence" value="ECO:0007669"/>
    <property type="project" value="InterPro"/>
</dbReference>
<keyword evidence="3" id="KW-0349">Heme</keyword>
<dbReference type="PANTHER" id="PTHR24279">
    <property type="entry name" value="CYTOCHROME P450"/>
    <property type="match status" value="1"/>
</dbReference>
<dbReference type="GO" id="GO:0004497">
    <property type="term" value="F:monooxygenase activity"/>
    <property type="evidence" value="ECO:0007669"/>
    <property type="project" value="UniProtKB-KW"/>
</dbReference>
<dbReference type="SUPFAM" id="SSF48264">
    <property type="entry name" value="Cytochrome P450"/>
    <property type="match status" value="1"/>
</dbReference>
<sequence>MTLSWPLRPQTRSLLLLRPTSLVQAALGSGSVSAPVQERAGAKEGLRTVKDLPKVGFLKLVYRLLVHGYYNRMHELQLYEKALYGGIFRDGLGTVAVNRAELLEEVLRRDDRFPVRGDMSLWKEYRDTKGIGYGPFTEEGERWYRLRSALNRRMLLPKESVLYGPVIRDVVRDFTHRVQVLRESSPTGDMVQDVANELYRFSLEGIASILFETRIGCLEQQIPEGTQEFINSIVQMFSNSPYVIVMPKWSRPLLPYWRRYNAGWEGIFTFAQRLIDRKLEQIERRVDDREQVQGEYLTYLLSNTDMSLQDVYGSVAELLLAGVDTTSNTLTWALHLLSLNPEAQDRLHREVSQIQPDPPAEEITRLPYLKATIKETLRMYPVVPLNARVFSEKDVVIAGYHFPKKKVPPPVNGHVPLKRKAPADLAQEDLEIKRGMLELLRSQSRRADERMERLVSSVETLVNVITQSHAQLLAQTQCTCSVRPPQAAESHSSTASSQSEPADTFTLEVKKEPENTELQ</sequence>
<keyword evidence="4" id="KW-0479">Metal-binding</keyword>
<dbReference type="PANTHER" id="PTHR24279:SF123">
    <property type="entry name" value="CYTOCHROME P450 FAMILY 27 SUBFAMILY A MEMBER 1"/>
    <property type="match status" value="1"/>
</dbReference>
<dbReference type="Gene3D" id="1.10.630.10">
    <property type="entry name" value="Cytochrome P450"/>
    <property type="match status" value="1"/>
</dbReference>
<evidence type="ECO:0000256" key="9">
    <source>
        <dbReference type="SAM" id="SignalP"/>
    </source>
</evidence>
<comment type="similarity">
    <text evidence="2">Belongs to the cytochrome P450 family.</text>
</comment>
<dbReference type="PRINTS" id="PR00463">
    <property type="entry name" value="EP450I"/>
</dbReference>
<evidence type="ECO:0000256" key="8">
    <source>
        <dbReference type="SAM" id="MobiDB-lite"/>
    </source>
</evidence>
<dbReference type="Proteomes" id="UP000694523">
    <property type="component" value="Unplaced"/>
</dbReference>
<dbReference type="GO" id="GO:0034650">
    <property type="term" value="P:cortisol metabolic process"/>
    <property type="evidence" value="ECO:0007669"/>
    <property type="project" value="TreeGrafter"/>
</dbReference>
<protein>
    <submittedName>
        <fullName evidence="10">Cytochrome P450, family 27, subfamily A, polypeptide 7</fullName>
    </submittedName>
</protein>
<name>A0A8C6WM66_9GOBI</name>
<evidence type="ECO:0000256" key="7">
    <source>
        <dbReference type="ARBA" id="ARBA00023033"/>
    </source>
</evidence>
<dbReference type="GO" id="GO:0005743">
    <property type="term" value="C:mitochondrial inner membrane"/>
    <property type="evidence" value="ECO:0007669"/>
    <property type="project" value="TreeGrafter"/>
</dbReference>
<reference evidence="10" key="1">
    <citation type="submission" date="2025-08" db="UniProtKB">
        <authorList>
            <consortium name="Ensembl"/>
        </authorList>
    </citation>
    <scope>IDENTIFICATION</scope>
</reference>
<feature type="signal peptide" evidence="9">
    <location>
        <begin position="1"/>
        <end position="25"/>
    </location>
</feature>
<dbReference type="Pfam" id="PF00067">
    <property type="entry name" value="p450"/>
    <property type="match status" value="1"/>
</dbReference>
<evidence type="ECO:0000256" key="2">
    <source>
        <dbReference type="ARBA" id="ARBA00010617"/>
    </source>
</evidence>
<feature type="chain" id="PRO_5034095803" evidence="9">
    <location>
        <begin position="26"/>
        <end position="519"/>
    </location>
</feature>
<dbReference type="GO" id="GO:0006704">
    <property type="term" value="P:glucocorticoid biosynthetic process"/>
    <property type="evidence" value="ECO:0007669"/>
    <property type="project" value="TreeGrafter"/>
</dbReference>
<evidence type="ECO:0000313" key="10">
    <source>
        <dbReference type="Ensembl" id="ENSNMLP00000017510.1"/>
    </source>
</evidence>
<keyword evidence="11" id="KW-1185">Reference proteome</keyword>
<dbReference type="InterPro" id="IPR001128">
    <property type="entry name" value="Cyt_P450"/>
</dbReference>
<dbReference type="PRINTS" id="PR00385">
    <property type="entry name" value="P450"/>
</dbReference>
<accession>A0A8C6WM66</accession>
<comment type="cofactor">
    <cofactor evidence="1">
        <name>heme</name>
        <dbReference type="ChEBI" id="CHEBI:30413"/>
    </cofactor>
</comment>
<organism evidence="10 11">
    <name type="scientific">Neogobius melanostomus</name>
    <name type="common">round goby</name>
    <dbReference type="NCBI Taxonomy" id="47308"/>
    <lineage>
        <taxon>Eukaryota</taxon>
        <taxon>Metazoa</taxon>
        <taxon>Chordata</taxon>
        <taxon>Craniata</taxon>
        <taxon>Vertebrata</taxon>
        <taxon>Euteleostomi</taxon>
        <taxon>Actinopterygii</taxon>
        <taxon>Neopterygii</taxon>
        <taxon>Teleostei</taxon>
        <taxon>Neoteleostei</taxon>
        <taxon>Acanthomorphata</taxon>
        <taxon>Gobiaria</taxon>
        <taxon>Gobiiformes</taxon>
        <taxon>Gobioidei</taxon>
        <taxon>Gobiidae</taxon>
        <taxon>Benthophilinae</taxon>
        <taxon>Neogobiini</taxon>
        <taxon>Neogobius</taxon>
    </lineage>
</organism>
<feature type="compositionally biased region" description="Basic and acidic residues" evidence="8">
    <location>
        <begin position="508"/>
        <end position="519"/>
    </location>
</feature>
<dbReference type="GO" id="GO:0020037">
    <property type="term" value="F:heme binding"/>
    <property type="evidence" value="ECO:0007669"/>
    <property type="project" value="InterPro"/>
</dbReference>
<evidence type="ECO:0000256" key="1">
    <source>
        <dbReference type="ARBA" id="ARBA00001971"/>
    </source>
</evidence>
<evidence type="ECO:0000313" key="11">
    <source>
        <dbReference type="Proteomes" id="UP000694523"/>
    </source>
</evidence>
<proteinExistence type="inferred from homology"/>
<dbReference type="AlphaFoldDB" id="A0A8C6WM66"/>
<dbReference type="InterPro" id="IPR002401">
    <property type="entry name" value="Cyt_P450_E_grp-I"/>
</dbReference>
<dbReference type="InterPro" id="IPR050479">
    <property type="entry name" value="CYP11_CYP27_families"/>
</dbReference>
<evidence type="ECO:0000256" key="5">
    <source>
        <dbReference type="ARBA" id="ARBA00023002"/>
    </source>
</evidence>
<dbReference type="GO" id="GO:0016705">
    <property type="term" value="F:oxidoreductase activity, acting on paired donors, with incorporation or reduction of molecular oxygen"/>
    <property type="evidence" value="ECO:0007669"/>
    <property type="project" value="InterPro"/>
</dbReference>
<dbReference type="GO" id="GO:0071375">
    <property type="term" value="P:cellular response to peptide hormone stimulus"/>
    <property type="evidence" value="ECO:0007669"/>
    <property type="project" value="TreeGrafter"/>
</dbReference>
<dbReference type="Ensembl" id="ENSNMLT00000019701.1">
    <property type="protein sequence ID" value="ENSNMLP00000017510.1"/>
    <property type="gene ID" value="ENSNMLG00000011580.1"/>
</dbReference>
<keyword evidence="6" id="KW-0408">Iron</keyword>
<reference evidence="10" key="2">
    <citation type="submission" date="2025-09" db="UniProtKB">
        <authorList>
            <consortium name="Ensembl"/>
        </authorList>
    </citation>
    <scope>IDENTIFICATION</scope>
</reference>
<evidence type="ECO:0000256" key="3">
    <source>
        <dbReference type="ARBA" id="ARBA00022617"/>
    </source>
</evidence>
<dbReference type="GO" id="GO:0006700">
    <property type="term" value="P:C21-steroid hormone biosynthetic process"/>
    <property type="evidence" value="ECO:0007669"/>
    <property type="project" value="TreeGrafter"/>
</dbReference>
<evidence type="ECO:0000256" key="6">
    <source>
        <dbReference type="ARBA" id="ARBA00023004"/>
    </source>
</evidence>
<feature type="region of interest" description="Disordered" evidence="8">
    <location>
        <begin position="483"/>
        <end position="519"/>
    </location>
</feature>
<keyword evidence="7" id="KW-0503">Monooxygenase</keyword>
<evidence type="ECO:0000256" key="4">
    <source>
        <dbReference type="ARBA" id="ARBA00022723"/>
    </source>
</evidence>
<dbReference type="InterPro" id="IPR036396">
    <property type="entry name" value="Cyt_P450_sf"/>
</dbReference>
<keyword evidence="9" id="KW-0732">Signal</keyword>
<keyword evidence="5" id="KW-0560">Oxidoreductase</keyword>
<feature type="compositionally biased region" description="Low complexity" evidence="8">
    <location>
        <begin position="486"/>
        <end position="502"/>
    </location>
</feature>
<dbReference type="GO" id="GO:0008203">
    <property type="term" value="P:cholesterol metabolic process"/>
    <property type="evidence" value="ECO:0007669"/>
    <property type="project" value="TreeGrafter"/>
</dbReference>